<keyword evidence="4" id="KW-1185">Reference proteome</keyword>
<proteinExistence type="predicted"/>
<evidence type="ECO:0000313" key="3">
    <source>
        <dbReference type="EMBL" id="KAL0567334.1"/>
    </source>
</evidence>
<dbReference type="PANTHER" id="PTHR10039">
    <property type="entry name" value="AMELOGENIN"/>
    <property type="match status" value="1"/>
</dbReference>
<evidence type="ECO:0000256" key="1">
    <source>
        <dbReference type="ARBA" id="ARBA00022737"/>
    </source>
</evidence>
<feature type="domain" description="Nephrocystin 3-like N-terminal" evidence="2">
    <location>
        <begin position="7"/>
        <end position="118"/>
    </location>
</feature>
<sequence>MGRSRFESPEKFVQALIYQLARFDSSLGTEIAKALEGNALHLPLSHQLQSLFIHPLRIHQSMVKEQTQIVVLIDGLDECMEKAGGSDAFCELLSVLPDLTSPNTFHSFPFLRLIVASRPEEPIHRAFAGSSGAQHVLHLRLDTSSPETTADIHNYLTVKFAEIFRESDDFRRTCERENVIERLAKLSHGLFIWAAIVFRFLRDFPRPGRLQLALNMNTHRNARAAVVLNELYGTVFCSVAGNDGNDDNKSHICTILGLVMAVGRLKTFLDNPQLTETILHGLVGHVTDNVDDILSLLPRLGAVIEGAHSPDAELVLIHKSLDDYFTDESRAKEPWYIDVKGCWIPELAECCVQMVSSNVFSDTPETSEVLSFAHHYWVYAFNAQLDEDCPFPTECQLSRILLKVLRQGLLRWVYSIYRLDCYLVMNRTYNPSMDRNRMVACTVFGFNSVCVVCEISLCDTYGTHISHTDA</sequence>
<comment type="caution">
    <text evidence="3">The sequence shown here is derived from an EMBL/GenBank/DDBJ whole genome shotgun (WGS) entry which is preliminary data.</text>
</comment>
<dbReference type="PANTHER" id="PTHR10039:SF14">
    <property type="entry name" value="NACHT DOMAIN-CONTAINING PROTEIN"/>
    <property type="match status" value="1"/>
</dbReference>
<dbReference type="InterPro" id="IPR056884">
    <property type="entry name" value="NPHP3-like_N"/>
</dbReference>
<dbReference type="EMBL" id="JBAHYK010001611">
    <property type="protein sequence ID" value="KAL0567334.1"/>
    <property type="molecule type" value="Genomic_DNA"/>
</dbReference>
<protein>
    <recommendedName>
        <fullName evidence="2">Nephrocystin 3-like N-terminal domain-containing protein</fullName>
    </recommendedName>
</protein>
<name>A0ABR3EWN4_9AGAR</name>
<dbReference type="Pfam" id="PF24883">
    <property type="entry name" value="NPHP3_N"/>
    <property type="match status" value="1"/>
</dbReference>
<evidence type="ECO:0000259" key="2">
    <source>
        <dbReference type="Pfam" id="PF24883"/>
    </source>
</evidence>
<dbReference type="Proteomes" id="UP001465976">
    <property type="component" value="Unassembled WGS sequence"/>
</dbReference>
<reference evidence="3 4" key="1">
    <citation type="submission" date="2024-02" db="EMBL/GenBank/DDBJ databases">
        <title>A draft genome for the cacao thread blight pathogen Marasmius crinis-equi.</title>
        <authorList>
            <person name="Cohen S.P."/>
            <person name="Baruah I.K."/>
            <person name="Amoako-Attah I."/>
            <person name="Bukari Y."/>
            <person name="Meinhardt L.W."/>
            <person name="Bailey B.A."/>
        </authorList>
    </citation>
    <scope>NUCLEOTIDE SEQUENCE [LARGE SCALE GENOMIC DNA]</scope>
    <source>
        <strain evidence="3 4">GH-76</strain>
    </source>
</reference>
<keyword evidence="1" id="KW-0677">Repeat</keyword>
<accession>A0ABR3EWN4</accession>
<gene>
    <name evidence="3" type="ORF">V5O48_014657</name>
</gene>
<evidence type="ECO:0000313" key="4">
    <source>
        <dbReference type="Proteomes" id="UP001465976"/>
    </source>
</evidence>
<organism evidence="3 4">
    <name type="scientific">Marasmius crinis-equi</name>
    <dbReference type="NCBI Taxonomy" id="585013"/>
    <lineage>
        <taxon>Eukaryota</taxon>
        <taxon>Fungi</taxon>
        <taxon>Dikarya</taxon>
        <taxon>Basidiomycota</taxon>
        <taxon>Agaricomycotina</taxon>
        <taxon>Agaricomycetes</taxon>
        <taxon>Agaricomycetidae</taxon>
        <taxon>Agaricales</taxon>
        <taxon>Marasmiineae</taxon>
        <taxon>Marasmiaceae</taxon>
        <taxon>Marasmius</taxon>
    </lineage>
</organism>